<keyword evidence="4 7" id="KW-0812">Transmembrane</keyword>
<protein>
    <submittedName>
        <fullName evidence="8">Chromate transporter</fullName>
    </submittedName>
</protein>
<feature type="transmembrane region" description="Helical" evidence="7">
    <location>
        <begin position="65"/>
        <end position="91"/>
    </location>
</feature>
<gene>
    <name evidence="8" type="ORF">C8P63_104190</name>
</gene>
<sequence>MKRLGGTRLDGIASLWEAIRNRPAFRAAFAGINAAVVGILLAALYDPVFTEVIRGPEDFSLALAAFGLLTVWKLPPWLVVVMTAAGGEALIQSFA</sequence>
<evidence type="ECO:0000256" key="3">
    <source>
        <dbReference type="ARBA" id="ARBA00022475"/>
    </source>
</evidence>
<dbReference type="GO" id="GO:0005886">
    <property type="term" value="C:plasma membrane"/>
    <property type="evidence" value="ECO:0007669"/>
    <property type="project" value="UniProtKB-SubCell"/>
</dbReference>
<keyword evidence="9" id="KW-1185">Reference proteome</keyword>
<comment type="caution">
    <text evidence="8">The sequence shown here is derived from an EMBL/GenBank/DDBJ whole genome shotgun (WGS) entry which is preliminary data.</text>
</comment>
<evidence type="ECO:0000256" key="4">
    <source>
        <dbReference type="ARBA" id="ARBA00022692"/>
    </source>
</evidence>
<dbReference type="EMBL" id="QBKR01000004">
    <property type="protein sequence ID" value="PTX63343.1"/>
    <property type="molecule type" value="Genomic_DNA"/>
</dbReference>
<keyword evidence="6 7" id="KW-0472">Membrane</keyword>
<dbReference type="Proteomes" id="UP000244240">
    <property type="component" value="Unassembled WGS sequence"/>
</dbReference>
<evidence type="ECO:0000256" key="7">
    <source>
        <dbReference type="SAM" id="Phobius"/>
    </source>
</evidence>
<evidence type="ECO:0000313" key="8">
    <source>
        <dbReference type="EMBL" id="PTX63343.1"/>
    </source>
</evidence>
<evidence type="ECO:0000256" key="2">
    <source>
        <dbReference type="ARBA" id="ARBA00005262"/>
    </source>
</evidence>
<dbReference type="OrthoDB" id="9788907at2"/>
<comment type="subcellular location">
    <subcellularLocation>
        <location evidence="1">Cell membrane</location>
        <topology evidence="1">Multi-pass membrane protein</topology>
    </subcellularLocation>
</comment>
<keyword evidence="5 7" id="KW-1133">Transmembrane helix</keyword>
<dbReference type="RefSeq" id="WP_108022169.1">
    <property type="nucleotide sequence ID" value="NZ_QBKR01000004.1"/>
</dbReference>
<name>A0A2T6C4Z0_9BACL</name>
<dbReference type="GO" id="GO:0015109">
    <property type="term" value="F:chromate transmembrane transporter activity"/>
    <property type="evidence" value="ECO:0007669"/>
    <property type="project" value="InterPro"/>
</dbReference>
<keyword evidence="3" id="KW-1003">Cell membrane</keyword>
<comment type="similarity">
    <text evidence="2">Belongs to the chromate ion transporter (CHR) (TC 2.A.51) family.</text>
</comment>
<proteinExistence type="inferred from homology"/>
<dbReference type="AlphaFoldDB" id="A0A2T6C4Z0"/>
<evidence type="ECO:0000256" key="1">
    <source>
        <dbReference type="ARBA" id="ARBA00004651"/>
    </source>
</evidence>
<feature type="transmembrane region" description="Helical" evidence="7">
    <location>
        <begin position="24"/>
        <end position="45"/>
    </location>
</feature>
<evidence type="ECO:0000256" key="5">
    <source>
        <dbReference type="ARBA" id="ARBA00022989"/>
    </source>
</evidence>
<dbReference type="InterPro" id="IPR003370">
    <property type="entry name" value="Chromate_transpt"/>
</dbReference>
<accession>A0A2T6C4Z0</accession>
<evidence type="ECO:0000313" key="9">
    <source>
        <dbReference type="Proteomes" id="UP000244240"/>
    </source>
</evidence>
<evidence type="ECO:0000256" key="6">
    <source>
        <dbReference type="ARBA" id="ARBA00023136"/>
    </source>
</evidence>
<organism evidence="8 9">
    <name type="scientific">Melghirimyces profundicolus</name>
    <dbReference type="NCBI Taxonomy" id="1242148"/>
    <lineage>
        <taxon>Bacteria</taxon>
        <taxon>Bacillati</taxon>
        <taxon>Bacillota</taxon>
        <taxon>Bacilli</taxon>
        <taxon>Bacillales</taxon>
        <taxon>Thermoactinomycetaceae</taxon>
        <taxon>Melghirimyces</taxon>
    </lineage>
</organism>
<dbReference type="Pfam" id="PF02417">
    <property type="entry name" value="Chromate_transp"/>
    <property type="match status" value="1"/>
</dbReference>
<dbReference type="PANTHER" id="PTHR33567:SF3">
    <property type="entry name" value="CHROMATE ION TRANSPORTER (EUROFUNG)"/>
    <property type="match status" value="1"/>
</dbReference>
<dbReference type="PANTHER" id="PTHR33567">
    <property type="entry name" value="CHROMATE ION TRANSPORTER (EUROFUNG)"/>
    <property type="match status" value="1"/>
</dbReference>
<reference evidence="8 9" key="1">
    <citation type="submission" date="2018-04" db="EMBL/GenBank/DDBJ databases">
        <title>Genomic Encyclopedia of Archaeal and Bacterial Type Strains, Phase II (KMG-II): from individual species to whole genera.</title>
        <authorList>
            <person name="Goeker M."/>
        </authorList>
    </citation>
    <scope>NUCLEOTIDE SEQUENCE [LARGE SCALE GENOMIC DNA]</scope>
    <source>
        <strain evidence="8 9">DSM 45787</strain>
    </source>
</reference>